<evidence type="ECO:0000256" key="1">
    <source>
        <dbReference type="ARBA" id="ARBA00023002"/>
    </source>
</evidence>
<gene>
    <name evidence="4" type="ORF">DS832_02510</name>
</gene>
<protein>
    <submittedName>
        <fullName evidence="4">Hydroxyacid dehydrogenase</fullName>
    </submittedName>
</protein>
<evidence type="ECO:0000313" key="5">
    <source>
        <dbReference type="Proteomes" id="UP000284822"/>
    </source>
</evidence>
<evidence type="ECO:0000259" key="3">
    <source>
        <dbReference type="Pfam" id="PF02826"/>
    </source>
</evidence>
<dbReference type="SUPFAM" id="SSF51735">
    <property type="entry name" value="NAD(P)-binding Rossmann-fold domains"/>
    <property type="match status" value="1"/>
</dbReference>
<name>A0A417ZC35_9LACO</name>
<dbReference type="GO" id="GO:0051287">
    <property type="term" value="F:NAD binding"/>
    <property type="evidence" value="ECO:0007669"/>
    <property type="project" value="InterPro"/>
</dbReference>
<dbReference type="SUPFAM" id="SSF52283">
    <property type="entry name" value="Formate/glycerate dehydrogenase catalytic domain-like"/>
    <property type="match status" value="1"/>
</dbReference>
<keyword evidence="2" id="KW-0520">NAD</keyword>
<dbReference type="RefSeq" id="WP_118910196.1">
    <property type="nucleotide sequence ID" value="NZ_QOCS01000006.1"/>
</dbReference>
<dbReference type="Pfam" id="PF02826">
    <property type="entry name" value="2-Hacid_dh_C"/>
    <property type="match status" value="1"/>
</dbReference>
<comment type="caution">
    <text evidence="4">The sequence shown here is derived from an EMBL/GenBank/DDBJ whole genome shotgun (WGS) entry which is preliminary data.</text>
</comment>
<reference evidence="4 5" key="1">
    <citation type="submission" date="2018-07" db="EMBL/GenBank/DDBJ databases">
        <title>Genome sequences of six Lactobacillus spp. isolated from bumble bee guts.</title>
        <authorList>
            <person name="Motta E.V.S."/>
            <person name="Moran N.A."/>
        </authorList>
    </citation>
    <scope>NUCLEOTIDE SEQUENCE [LARGE SCALE GENOMIC DNA]</scope>
    <source>
        <strain evidence="4 5">LV-8.1</strain>
    </source>
</reference>
<dbReference type="GO" id="GO:0016491">
    <property type="term" value="F:oxidoreductase activity"/>
    <property type="evidence" value="ECO:0007669"/>
    <property type="project" value="UniProtKB-KW"/>
</dbReference>
<keyword evidence="1" id="KW-0560">Oxidoreductase</keyword>
<proteinExistence type="predicted"/>
<dbReference type="InterPro" id="IPR006140">
    <property type="entry name" value="D-isomer_DH_NAD-bd"/>
</dbReference>
<dbReference type="AlphaFoldDB" id="A0A417ZC35"/>
<organism evidence="4 5">
    <name type="scientific">Bombilactobacillus bombi</name>
    <dbReference type="NCBI Taxonomy" id="1303590"/>
    <lineage>
        <taxon>Bacteria</taxon>
        <taxon>Bacillati</taxon>
        <taxon>Bacillota</taxon>
        <taxon>Bacilli</taxon>
        <taxon>Lactobacillales</taxon>
        <taxon>Lactobacillaceae</taxon>
        <taxon>Bombilactobacillus</taxon>
    </lineage>
</organism>
<sequence length="320" mass="35757">MNILIAAPSDNFDISKIKQLINHDVNFYNDQIYYSNDLLTAKDLKIIDIVVGNDQNLVDTILAQPTSQLRWVQALSAEIDYLPLQKLRQKNILLTTLKGLHAEPIAETILGMILSNYRALNFAVQNQKWQKPQHVSKMIKNKKVVIFGTGNIGSRTAQLLQVFTDQIIGINHNGHPATNFSQTFSTDTSTKIASTADIIINTMPLTSITKNFFNAKFFNQLKQQPLFISVGRGPSTNTQDLITALKQHQLSGAALDVTDPEPLPNDNPLWAMGNVLITPHISGIYSEYTEEAIHLFSKNLQQFKKNGTVLINQADLNKGY</sequence>
<dbReference type="EMBL" id="QOCS01000006">
    <property type="protein sequence ID" value="RHW48205.1"/>
    <property type="molecule type" value="Genomic_DNA"/>
</dbReference>
<dbReference type="InterPro" id="IPR036291">
    <property type="entry name" value="NAD(P)-bd_dom_sf"/>
</dbReference>
<dbReference type="PANTHER" id="PTHR43333:SF1">
    <property type="entry name" value="D-ISOMER SPECIFIC 2-HYDROXYACID DEHYDROGENASE NAD-BINDING DOMAIN-CONTAINING PROTEIN"/>
    <property type="match status" value="1"/>
</dbReference>
<dbReference type="Gene3D" id="3.40.50.720">
    <property type="entry name" value="NAD(P)-binding Rossmann-like Domain"/>
    <property type="match status" value="2"/>
</dbReference>
<evidence type="ECO:0000313" key="4">
    <source>
        <dbReference type="EMBL" id="RHW48205.1"/>
    </source>
</evidence>
<feature type="domain" description="D-isomer specific 2-hydroxyacid dehydrogenase NAD-binding" evidence="3">
    <location>
        <begin position="116"/>
        <end position="282"/>
    </location>
</feature>
<evidence type="ECO:0000256" key="2">
    <source>
        <dbReference type="ARBA" id="ARBA00023027"/>
    </source>
</evidence>
<dbReference type="PANTHER" id="PTHR43333">
    <property type="entry name" value="2-HACID_DH_C DOMAIN-CONTAINING PROTEIN"/>
    <property type="match status" value="1"/>
</dbReference>
<dbReference type="Proteomes" id="UP000284822">
    <property type="component" value="Unassembled WGS sequence"/>
</dbReference>
<accession>A0A417ZC35</accession>